<dbReference type="EMBL" id="MK783188">
    <property type="protein sequence ID" value="QGA72467.1"/>
    <property type="molecule type" value="Genomic_DNA"/>
</dbReference>
<feature type="transmembrane region" description="Helical" evidence="1">
    <location>
        <begin position="6"/>
        <end position="27"/>
    </location>
</feature>
<proteinExistence type="predicted"/>
<evidence type="ECO:0000313" key="2">
    <source>
        <dbReference type="EMBL" id="QGA72467.1"/>
    </source>
</evidence>
<sequence>MSEVLPVLIFIVQLLNFLFLGLLIPFFKHLIDLRLRIERMEVLLDIILKDLEKLKKGLWDGKESED</sequence>
<reference evidence="2" key="1">
    <citation type="submission" date="2019-04" db="EMBL/GenBank/DDBJ databases">
        <title>Diversity and Distribution of a Novel Hyperthermophilic Aquificales Virus Family.</title>
        <authorList>
            <person name="Mead D.A."/>
            <person name="Chevrette M.G."/>
            <person name="Lodes M."/>
            <person name="Hedlund B."/>
            <person name="Schoenfeld T.W."/>
            <person name="Monsma S.A."/>
        </authorList>
    </citation>
    <scope>NUCLEOTIDE SEQUENCE</scope>
</reference>
<keyword evidence="1" id="KW-0812">Transmembrane</keyword>
<keyword evidence="1" id="KW-0472">Membrane</keyword>
<accession>A0A5Q0TWH0</accession>
<keyword evidence="1" id="KW-1133">Transmembrane helix</keyword>
<protein>
    <submittedName>
        <fullName evidence="2">Uncharacterized protein</fullName>
    </submittedName>
</protein>
<organism evidence="2">
    <name type="scientific">uncultured virus</name>
    <dbReference type="NCBI Taxonomy" id="340016"/>
    <lineage>
        <taxon>Viruses</taxon>
        <taxon>environmental samples</taxon>
    </lineage>
</organism>
<evidence type="ECO:0000256" key="1">
    <source>
        <dbReference type="SAM" id="Phobius"/>
    </source>
</evidence>
<name>A0A5Q0TWH0_9VIRU</name>